<organism evidence="8 9">
    <name type="scientific">Nakamurella multipartita (strain ATCC 700099 / DSM 44233 / CIP 104796 / JCM 9543 / NBRC 105858 / Y-104)</name>
    <name type="common">Microsphaera multipartita</name>
    <dbReference type="NCBI Taxonomy" id="479431"/>
    <lineage>
        <taxon>Bacteria</taxon>
        <taxon>Bacillati</taxon>
        <taxon>Actinomycetota</taxon>
        <taxon>Actinomycetes</taxon>
        <taxon>Nakamurellales</taxon>
        <taxon>Nakamurellaceae</taxon>
        <taxon>Nakamurella</taxon>
    </lineage>
</organism>
<feature type="transmembrane region" description="Helical" evidence="7">
    <location>
        <begin position="386"/>
        <end position="408"/>
    </location>
</feature>
<evidence type="ECO:0000256" key="4">
    <source>
        <dbReference type="ARBA" id="ARBA00022692"/>
    </source>
</evidence>
<dbReference type="Proteomes" id="UP000002218">
    <property type="component" value="Chromosome"/>
</dbReference>
<dbReference type="PANTHER" id="PTHR30250">
    <property type="entry name" value="PST FAMILY PREDICTED COLANIC ACID TRANSPORTER"/>
    <property type="match status" value="1"/>
</dbReference>
<dbReference type="STRING" id="479431.Namu_4470"/>
<gene>
    <name evidence="8" type="ordered locus">Namu_4470</name>
</gene>
<feature type="transmembrane region" description="Helical" evidence="7">
    <location>
        <begin position="359"/>
        <end position="380"/>
    </location>
</feature>
<dbReference type="InParanoid" id="C8XKU7"/>
<evidence type="ECO:0000313" key="8">
    <source>
        <dbReference type="EMBL" id="ACV80754.1"/>
    </source>
</evidence>
<evidence type="ECO:0000256" key="5">
    <source>
        <dbReference type="ARBA" id="ARBA00022989"/>
    </source>
</evidence>
<feature type="transmembrane region" description="Helical" evidence="7">
    <location>
        <begin position="420"/>
        <end position="444"/>
    </location>
</feature>
<accession>C8XKU7</accession>
<dbReference type="Pfam" id="PF13440">
    <property type="entry name" value="Polysacc_synt_3"/>
    <property type="match status" value="1"/>
</dbReference>
<dbReference type="HOGENOM" id="CLU_026911_3_1_11"/>
<reference evidence="9" key="1">
    <citation type="submission" date="2009-09" db="EMBL/GenBank/DDBJ databases">
        <title>The complete genome of Nakamurella multipartita DSM 44233.</title>
        <authorList>
            <consortium name="US DOE Joint Genome Institute (JGI-PGF)"/>
            <person name="Lucas S."/>
            <person name="Copeland A."/>
            <person name="Lapidus A."/>
            <person name="Glavina del Rio T."/>
            <person name="Dalin E."/>
            <person name="Tice H."/>
            <person name="Bruce D."/>
            <person name="Goodwin L."/>
            <person name="Pitluck S."/>
            <person name="Kyrpides N."/>
            <person name="Mavromatis K."/>
            <person name="Ivanova N."/>
            <person name="Ovchinnikova G."/>
            <person name="Sims D."/>
            <person name="Meincke L."/>
            <person name="Brettin T."/>
            <person name="Detter J.C."/>
            <person name="Han C."/>
            <person name="Larimer F."/>
            <person name="Land M."/>
            <person name="Hauser L."/>
            <person name="Markowitz V."/>
            <person name="Cheng J.-F."/>
            <person name="Hugenholtz P."/>
            <person name="Woyke T."/>
            <person name="Wu D."/>
            <person name="Klenk H.-P."/>
            <person name="Eisen J.A."/>
        </authorList>
    </citation>
    <scope>NUCLEOTIDE SEQUENCE [LARGE SCALE GENOMIC DNA]</scope>
    <source>
        <strain evidence="9">ATCC 700099 / DSM 44233 / CIP 104796 / JCM 9543 / NBRC 105858 / Y-104</strain>
    </source>
</reference>
<feature type="transmembrane region" description="Helical" evidence="7">
    <location>
        <begin position="324"/>
        <end position="347"/>
    </location>
</feature>
<dbReference type="eggNOG" id="COG2244">
    <property type="taxonomic scope" value="Bacteria"/>
</dbReference>
<feature type="transmembrane region" description="Helical" evidence="7">
    <location>
        <begin position="450"/>
        <end position="472"/>
    </location>
</feature>
<feature type="transmembrane region" description="Helical" evidence="7">
    <location>
        <begin position="153"/>
        <end position="174"/>
    </location>
</feature>
<reference evidence="8 9" key="2">
    <citation type="journal article" date="2010" name="Stand. Genomic Sci.">
        <title>Complete genome sequence of Nakamurella multipartita type strain (Y-104).</title>
        <authorList>
            <person name="Tice H."/>
            <person name="Mayilraj S."/>
            <person name="Sims D."/>
            <person name="Lapidus A."/>
            <person name="Nolan M."/>
            <person name="Lucas S."/>
            <person name="Glavina Del Rio T."/>
            <person name="Copeland A."/>
            <person name="Cheng J.F."/>
            <person name="Meincke L."/>
            <person name="Bruce D."/>
            <person name="Goodwin L."/>
            <person name="Pitluck S."/>
            <person name="Ivanova N."/>
            <person name="Mavromatis K."/>
            <person name="Ovchinnikova G."/>
            <person name="Pati A."/>
            <person name="Chen A."/>
            <person name="Palaniappan K."/>
            <person name="Land M."/>
            <person name="Hauser L."/>
            <person name="Chang Y.J."/>
            <person name="Jeffries C.D."/>
            <person name="Detter J.C."/>
            <person name="Brettin T."/>
            <person name="Rohde M."/>
            <person name="Goker M."/>
            <person name="Bristow J."/>
            <person name="Eisen J.A."/>
            <person name="Markowitz V."/>
            <person name="Hugenholtz P."/>
            <person name="Kyrpides N.C."/>
            <person name="Klenk H.P."/>
            <person name="Chen F."/>
        </authorList>
    </citation>
    <scope>NUCLEOTIDE SEQUENCE [LARGE SCALE GENOMIC DNA]</scope>
    <source>
        <strain evidence="9">ATCC 700099 / DSM 44233 / CIP 104796 / JCM 9543 / NBRC 105858 / Y-104</strain>
    </source>
</reference>
<evidence type="ECO:0000256" key="7">
    <source>
        <dbReference type="SAM" id="Phobius"/>
    </source>
</evidence>
<name>C8XKU7_NAKMY</name>
<keyword evidence="3" id="KW-1003">Cell membrane</keyword>
<feature type="transmembrane region" description="Helical" evidence="7">
    <location>
        <begin position="86"/>
        <end position="109"/>
    </location>
</feature>
<dbReference type="CDD" id="cd13127">
    <property type="entry name" value="MATE_tuaB_like"/>
    <property type="match status" value="1"/>
</dbReference>
<evidence type="ECO:0000256" key="1">
    <source>
        <dbReference type="ARBA" id="ARBA00004651"/>
    </source>
</evidence>
<evidence type="ECO:0000256" key="3">
    <source>
        <dbReference type="ARBA" id="ARBA00022475"/>
    </source>
</evidence>
<dbReference type="EMBL" id="CP001737">
    <property type="protein sequence ID" value="ACV80754.1"/>
    <property type="molecule type" value="Genomic_DNA"/>
</dbReference>
<sequence>MNRSAPGSTKRTNLRGAAAWSYAQNLGRMAITSGLTLILAAFLGPRVFGVMSLALAFTGLIEMLQKQGLAPAIVSRKELTGPQADTAFWLVVGIGMILTGIGVVIAPVWAGMNDLPELAGVVRVLACGIPITSLVVVQEALLTRELAFKALAVRTWVSAAIGGIVGVVGALLSWGVWALVAQQLTTSVVAAIVLWGVATWRPRLRVDLAAARTLWSYSMRSAGGSIGVFLGGRLDVLMAGPLFGPVIVGLYRMANRLTTLVVDISARSMQAVALPGLSALQDDIPAFRDRLLSMTRATTLLCMPALGIVIGMSDSIETILGAEWHGVSLAIRLVAIGQLATSGSLLIGPALQAVGRPGLTSLLAWCWVGTSALAIAGAAAFGSSALVSLCAGLSLSAIISTTSFVAVGMHIFRFKARRMWVAWFPGMVGGIAGALSSAAVAAVIAGAHSWARAVLAGASGLAMAAIAVLLAAPDLRRALRSQVRRRRQLARTV</sequence>
<dbReference type="InterPro" id="IPR050833">
    <property type="entry name" value="Poly_Biosynth_Transport"/>
</dbReference>
<evidence type="ECO:0000256" key="2">
    <source>
        <dbReference type="ARBA" id="ARBA00007430"/>
    </source>
</evidence>
<dbReference type="PANTHER" id="PTHR30250:SF10">
    <property type="entry name" value="LIPOPOLYSACCHARIDE BIOSYNTHESIS PROTEIN WZXC"/>
    <property type="match status" value="1"/>
</dbReference>
<comment type="subcellular location">
    <subcellularLocation>
        <location evidence="1">Cell membrane</location>
        <topology evidence="1">Multi-pass membrane protein</topology>
    </subcellularLocation>
</comment>
<keyword evidence="4 7" id="KW-0812">Transmembrane</keyword>
<keyword evidence="5 7" id="KW-1133">Transmembrane helix</keyword>
<keyword evidence="9" id="KW-1185">Reference proteome</keyword>
<keyword evidence="6 7" id="KW-0472">Membrane</keyword>
<feature type="transmembrane region" description="Helical" evidence="7">
    <location>
        <begin position="294"/>
        <end position="312"/>
    </location>
</feature>
<dbReference type="AlphaFoldDB" id="C8XKU7"/>
<evidence type="ECO:0000313" key="9">
    <source>
        <dbReference type="Proteomes" id="UP000002218"/>
    </source>
</evidence>
<evidence type="ECO:0000256" key="6">
    <source>
        <dbReference type="ARBA" id="ARBA00023136"/>
    </source>
</evidence>
<dbReference type="KEGG" id="nml:Namu_4470"/>
<protein>
    <submittedName>
        <fullName evidence="8">Polysaccharide biosynthesis protein</fullName>
    </submittedName>
</protein>
<proteinExistence type="inferred from homology"/>
<dbReference type="GO" id="GO:0005886">
    <property type="term" value="C:plasma membrane"/>
    <property type="evidence" value="ECO:0007669"/>
    <property type="project" value="UniProtKB-SubCell"/>
</dbReference>
<comment type="similarity">
    <text evidence="2">Belongs to the polysaccharide synthase family.</text>
</comment>
<feature type="transmembrane region" description="Helical" evidence="7">
    <location>
        <begin position="180"/>
        <end position="198"/>
    </location>
</feature>
<feature type="transmembrane region" description="Helical" evidence="7">
    <location>
        <begin position="121"/>
        <end position="141"/>
    </location>
</feature>